<evidence type="ECO:0000256" key="1">
    <source>
        <dbReference type="SAM" id="Phobius"/>
    </source>
</evidence>
<feature type="transmembrane region" description="Helical" evidence="1">
    <location>
        <begin position="197"/>
        <end position="217"/>
    </location>
</feature>
<feature type="transmembrane region" description="Helical" evidence="1">
    <location>
        <begin position="270"/>
        <end position="290"/>
    </location>
</feature>
<feature type="transmembrane region" description="Helical" evidence="1">
    <location>
        <begin position="33"/>
        <end position="57"/>
    </location>
</feature>
<dbReference type="SUPFAM" id="SSF52266">
    <property type="entry name" value="SGNH hydrolase"/>
    <property type="match status" value="1"/>
</dbReference>
<feature type="transmembrane region" description="Helical" evidence="1">
    <location>
        <begin position="166"/>
        <end position="185"/>
    </location>
</feature>
<dbReference type="GO" id="GO:0016747">
    <property type="term" value="F:acyltransferase activity, transferring groups other than amino-acyl groups"/>
    <property type="evidence" value="ECO:0007669"/>
    <property type="project" value="InterPro"/>
</dbReference>
<dbReference type="Proteomes" id="UP000029078">
    <property type="component" value="Unassembled WGS sequence"/>
</dbReference>
<proteinExistence type="predicted"/>
<dbReference type="AlphaFoldDB" id="A0A087D2D6"/>
<dbReference type="Pfam" id="PF01757">
    <property type="entry name" value="Acyl_transf_3"/>
    <property type="match status" value="1"/>
</dbReference>
<keyword evidence="3" id="KW-0012">Acyltransferase</keyword>
<comment type="caution">
    <text evidence="3">The sequence shown here is derived from an EMBL/GenBank/DDBJ whole genome shotgun (WGS) entry which is preliminary data.</text>
</comment>
<feature type="transmembrane region" description="Helical" evidence="1">
    <location>
        <begin position="78"/>
        <end position="96"/>
    </location>
</feature>
<dbReference type="PANTHER" id="PTHR23028">
    <property type="entry name" value="ACETYLTRANSFERASE"/>
    <property type="match status" value="1"/>
</dbReference>
<evidence type="ECO:0000313" key="3">
    <source>
        <dbReference type="EMBL" id="KFI89686.1"/>
    </source>
</evidence>
<evidence type="ECO:0000313" key="4">
    <source>
        <dbReference type="Proteomes" id="UP000029078"/>
    </source>
</evidence>
<dbReference type="STRING" id="78346.BRUM_0897"/>
<gene>
    <name evidence="3" type="ORF">BRUM_0897</name>
</gene>
<accession>A0A087D2D6</accession>
<keyword evidence="4" id="KW-1185">Reference proteome</keyword>
<feature type="transmembrane region" description="Helical" evidence="1">
    <location>
        <begin position="139"/>
        <end position="159"/>
    </location>
</feature>
<evidence type="ECO:0000259" key="2">
    <source>
        <dbReference type="Pfam" id="PF01757"/>
    </source>
</evidence>
<reference evidence="3 4" key="1">
    <citation type="submission" date="2014-03" db="EMBL/GenBank/DDBJ databases">
        <title>Genomics of Bifidobacteria.</title>
        <authorList>
            <person name="Ventura M."/>
            <person name="Milani C."/>
            <person name="Lugli G.A."/>
        </authorList>
    </citation>
    <scope>NUCLEOTIDE SEQUENCE [LARGE SCALE GENOMIC DNA]</scope>
    <source>
        <strain evidence="3 4">LMG 21811</strain>
    </source>
</reference>
<dbReference type="InterPro" id="IPR002656">
    <property type="entry name" value="Acyl_transf_3_dom"/>
</dbReference>
<dbReference type="CDD" id="cd01840">
    <property type="entry name" value="SGNH_hydrolase_yrhL_like"/>
    <property type="match status" value="1"/>
</dbReference>
<feature type="transmembrane region" description="Helical" evidence="1">
    <location>
        <begin position="384"/>
        <end position="402"/>
    </location>
</feature>
<sequence length="607" mass="67353">MIVATRRHFVGLDGLKGIALIAIVLYHCDEGALHGGFFGVDVFFTISGFLIFSSLLNHIDSGRGLGLGEYYLKRFRRIYPAFFMLIPMTTTLAWFVNKDMLVGIRDQIMTALLGCYNWYAISSGASYFSQMNPDMLRHLWFMSLLMQFYLIAPFVVLLLRRIISRWVPVAILAVLAVGSAVSMGLQYQPGADPTRVYFGTDTHAMGLWLGAMLAWMLPIMRRERGKNIGSWMERFHTAWNRIGPVAAFVSLLALLWMMRHVSQGPVAFRGGIFVASLLALVLIAGSIPFGSWMQDLLVFKPLAFIGHHSYGIYLWHWPLWLLVKAMFPQWGMRVDCMLLITVVLTILFAMLSWKLFERPVMRGGFGALVDISGKDGTRGIVRSFITIVMLIALCGTGGYAVIHAPVSTSVEQTLASNARMLLEQGRHADWNRARPPAPRKPMHKMPDGSQMTAIGDSVMLASSKGLQDMFPNIIVDAEVSRAMTTAQGLIDQQKSQGNLRPWVLVGLATNTVVTEDQLDALHDDIGPDRVLVLINAHAPVSWVPGTNDVLRNYAKAHSNNVVLVDWDKAISAHADELAGDGIHPGMANTIYAQAVKDSISDWIKQGH</sequence>
<feature type="domain" description="Acyltransferase 3" evidence="2">
    <location>
        <begin position="10"/>
        <end position="351"/>
    </location>
</feature>
<feature type="transmembrane region" description="Helical" evidence="1">
    <location>
        <begin position="297"/>
        <end position="317"/>
    </location>
</feature>
<feature type="transmembrane region" description="Helical" evidence="1">
    <location>
        <begin position="9"/>
        <end position="27"/>
    </location>
</feature>
<keyword evidence="3" id="KW-0808">Transferase</keyword>
<keyword evidence="1" id="KW-0812">Transmembrane</keyword>
<dbReference type="eggNOG" id="COG1835">
    <property type="taxonomic scope" value="Bacteria"/>
</dbReference>
<organism evidence="3 4">
    <name type="scientific">Bifidobacterium ruminantium</name>
    <dbReference type="NCBI Taxonomy" id="78346"/>
    <lineage>
        <taxon>Bacteria</taxon>
        <taxon>Bacillati</taxon>
        <taxon>Actinomycetota</taxon>
        <taxon>Actinomycetes</taxon>
        <taxon>Bifidobacteriales</taxon>
        <taxon>Bifidobacteriaceae</taxon>
        <taxon>Bifidobacterium</taxon>
    </lineage>
</organism>
<feature type="transmembrane region" description="Helical" evidence="1">
    <location>
        <begin position="238"/>
        <end position="258"/>
    </location>
</feature>
<dbReference type="EMBL" id="JGZL01000007">
    <property type="protein sequence ID" value="KFI89686.1"/>
    <property type="molecule type" value="Genomic_DNA"/>
</dbReference>
<dbReference type="InterPro" id="IPR050879">
    <property type="entry name" value="Acyltransferase_3"/>
</dbReference>
<keyword evidence="1" id="KW-0472">Membrane</keyword>
<dbReference type="PANTHER" id="PTHR23028:SF53">
    <property type="entry name" value="ACYL_TRANSF_3 DOMAIN-CONTAINING PROTEIN"/>
    <property type="match status" value="1"/>
</dbReference>
<dbReference type="GO" id="GO:0016020">
    <property type="term" value="C:membrane"/>
    <property type="evidence" value="ECO:0007669"/>
    <property type="project" value="TreeGrafter"/>
</dbReference>
<keyword evidence="1" id="KW-1133">Transmembrane helix</keyword>
<protein>
    <submittedName>
        <fullName evidence="3">Acyltransferase</fullName>
    </submittedName>
</protein>
<dbReference type="GO" id="GO:0009103">
    <property type="term" value="P:lipopolysaccharide biosynthetic process"/>
    <property type="evidence" value="ECO:0007669"/>
    <property type="project" value="TreeGrafter"/>
</dbReference>
<feature type="transmembrane region" description="Helical" evidence="1">
    <location>
        <begin position="337"/>
        <end position="356"/>
    </location>
</feature>
<name>A0A087D2D6_BIFRU</name>